<protein>
    <submittedName>
        <fullName evidence="2">Uncharacterized protein</fullName>
    </submittedName>
</protein>
<evidence type="ECO:0000313" key="1">
    <source>
        <dbReference type="Proteomes" id="UP000095283"/>
    </source>
</evidence>
<evidence type="ECO:0000313" key="2">
    <source>
        <dbReference type="WBParaSite" id="Hba_06512"/>
    </source>
</evidence>
<dbReference type="Proteomes" id="UP000095283">
    <property type="component" value="Unplaced"/>
</dbReference>
<dbReference type="WBParaSite" id="Hba_06512">
    <property type="protein sequence ID" value="Hba_06512"/>
    <property type="gene ID" value="Hba_06512"/>
</dbReference>
<proteinExistence type="predicted"/>
<dbReference type="AlphaFoldDB" id="A0A1I7WN52"/>
<keyword evidence="1" id="KW-1185">Reference proteome</keyword>
<name>A0A1I7WN52_HETBA</name>
<accession>A0A1I7WN52</accession>
<organism evidence="1 2">
    <name type="scientific">Heterorhabditis bacteriophora</name>
    <name type="common">Entomopathogenic nematode worm</name>
    <dbReference type="NCBI Taxonomy" id="37862"/>
    <lineage>
        <taxon>Eukaryota</taxon>
        <taxon>Metazoa</taxon>
        <taxon>Ecdysozoa</taxon>
        <taxon>Nematoda</taxon>
        <taxon>Chromadorea</taxon>
        <taxon>Rhabditida</taxon>
        <taxon>Rhabditina</taxon>
        <taxon>Rhabditomorpha</taxon>
        <taxon>Strongyloidea</taxon>
        <taxon>Heterorhabditidae</taxon>
        <taxon>Heterorhabditis</taxon>
    </lineage>
</organism>
<sequence length="74" mass="8412">MDDDIQMCTTSGAQMLNRMPNPSMFLYRFCESTSVIPTDISRSDEDALISKMLDSTIIELLEKTCPQCPRFTNL</sequence>
<reference evidence="2" key="1">
    <citation type="submission" date="2016-11" db="UniProtKB">
        <authorList>
            <consortium name="WormBaseParasite"/>
        </authorList>
    </citation>
    <scope>IDENTIFICATION</scope>
</reference>